<accession>A0A0G0FK73</accession>
<dbReference type="Gene3D" id="3.30.160.250">
    <property type="match status" value="1"/>
</dbReference>
<sequence>MNNSIQLQNVVWKEGKFYVAQCLNVDVSSFGKNKKEALDNLNEALELYFEDQKFSKIIRIENPSIVKHQFQNA</sequence>
<name>A0A0G0FK73_9BACT</name>
<dbReference type="EMBL" id="LBSM01000010">
    <property type="protein sequence ID" value="KKQ18092.1"/>
    <property type="molecule type" value="Genomic_DNA"/>
</dbReference>
<evidence type="ECO:0000313" key="1">
    <source>
        <dbReference type="EMBL" id="KKQ18092.1"/>
    </source>
</evidence>
<dbReference type="AlphaFoldDB" id="A0A0G0FK73"/>
<organism evidence="1 2">
    <name type="scientific">Berkelbacteria bacterium GW2011_GWA1_36_9</name>
    <dbReference type="NCBI Taxonomy" id="1618331"/>
    <lineage>
        <taxon>Bacteria</taxon>
        <taxon>Candidatus Berkelbacteria</taxon>
    </lineage>
</organism>
<evidence type="ECO:0008006" key="3">
    <source>
        <dbReference type="Google" id="ProtNLM"/>
    </source>
</evidence>
<protein>
    <recommendedName>
        <fullName evidence="3">HicB family protein</fullName>
    </recommendedName>
</protein>
<dbReference type="SUPFAM" id="SSF143100">
    <property type="entry name" value="TTHA1013/TTHA0281-like"/>
    <property type="match status" value="1"/>
</dbReference>
<dbReference type="Proteomes" id="UP000034508">
    <property type="component" value="Unassembled WGS sequence"/>
</dbReference>
<comment type="caution">
    <text evidence="1">The sequence shown here is derived from an EMBL/GenBank/DDBJ whole genome shotgun (WGS) entry which is preliminary data.</text>
</comment>
<dbReference type="InterPro" id="IPR035069">
    <property type="entry name" value="TTHA1013/TTHA0281-like"/>
</dbReference>
<proteinExistence type="predicted"/>
<gene>
    <name evidence="1" type="ORF">US31_C0010G0016</name>
</gene>
<reference evidence="1 2" key="1">
    <citation type="journal article" date="2015" name="Nature">
        <title>rRNA introns, odd ribosomes, and small enigmatic genomes across a large radiation of phyla.</title>
        <authorList>
            <person name="Brown C.T."/>
            <person name="Hug L.A."/>
            <person name="Thomas B.C."/>
            <person name="Sharon I."/>
            <person name="Castelle C.J."/>
            <person name="Singh A."/>
            <person name="Wilkins M.J."/>
            <person name="Williams K.H."/>
            <person name="Banfield J.F."/>
        </authorList>
    </citation>
    <scope>NUCLEOTIDE SEQUENCE [LARGE SCALE GENOMIC DNA]</scope>
</reference>
<evidence type="ECO:0000313" key="2">
    <source>
        <dbReference type="Proteomes" id="UP000034508"/>
    </source>
</evidence>